<dbReference type="SUPFAM" id="SSF63829">
    <property type="entry name" value="Calcium-dependent phosphotriesterase"/>
    <property type="match status" value="1"/>
</dbReference>
<feature type="binding site" evidence="3">
    <location>
        <position position="114"/>
    </location>
    <ligand>
        <name>substrate</name>
    </ligand>
</feature>
<dbReference type="Pfam" id="PF08450">
    <property type="entry name" value="SGL"/>
    <property type="match status" value="1"/>
</dbReference>
<evidence type="ECO:0000313" key="5">
    <source>
        <dbReference type="EMBL" id="KAG6381250.1"/>
    </source>
</evidence>
<gene>
    <name evidence="5" type="ORF">JVT61DRAFT_5654</name>
</gene>
<comment type="caution">
    <text evidence="5">The sequence shown here is derived from an EMBL/GenBank/DDBJ whole genome shotgun (WGS) entry which is preliminary data.</text>
</comment>
<evidence type="ECO:0000256" key="3">
    <source>
        <dbReference type="PIRSR" id="PIRSR605511-2"/>
    </source>
</evidence>
<dbReference type="Proteomes" id="UP000683000">
    <property type="component" value="Unassembled WGS sequence"/>
</dbReference>
<feature type="binding site" evidence="3">
    <location>
        <position position="26"/>
    </location>
    <ligand>
        <name>a divalent metal cation</name>
        <dbReference type="ChEBI" id="CHEBI:60240"/>
    </ligand>
</feature>
<sequence length="344" mass="38366">MSHLLKWGVPSVKVRACQLRSSAIDESSIAPLYDPKTQILHFVDICENKIFHLDTKTLAFSVETFDEPITCLALRNNEDGLACTTASGFAVLDEGSALRHLRKPLPEHHTPYVRFNDGACDSKGRFFAGSIHSKDQGIPGQLWMYDPDTGECKVVDEGPFTNNYRYFTDSLTNLIYAYDFDDGKLSNRRIVVDAIAQGLPENTFCDGLCIDDEGYIWSARFVAVERLILEHANRMTTGRWGGSRIVRFSPQGNIDTEIYFPTALNVTACCFGGVQLPWLVENHNHSEFCSTGLNEDQLYVTTAHCGAVGGDSNLQEKYPDSGHLFVVDLSGHYKGGRWRYPFGG</sequence>
<dbReference type="OrthoDB" id="423498at2759"/>
<organism evidence="5 6">
    <name type="scientific">Boletus reticuloceps</name>
    <dbReference type="NCBI Taxonomy" id="495285"/>
    <lineage>
        <taxon>Eukaryota</taxon>
        <taxon>Fungi</taxon>
        <taxon>Dikarya</taxon>
        <taxon>Basidiomycota</taxon>
        <taxon>Agaricomycotina</taxon>
        <taxon>Agaricomycetes</taxon>
        <taxon>Agaricomycetidae</taxon>
        <taxon>Boletales</taxon>
        <taxon>Boletineae</taxon>
        <taxon>Boletaceae</taxon>
        <taxon>Boletoideae</taxon>
        <taxon>Boletus</taxon>
    </lineage>
</organism>
<dbReference type="AlphaFoldDB" id="A0A8I2YYV2"/>
<dbReference type="InterPro" id="IPR013658">
    <property type="entry name" value="SGL"/>
</dbReference>
<evidence type="ECO:0000256" key="2">
    <source>
        <dbReference type="PIRSR" id="PIRSR605511-1"/>
    </source>
</evidence>
<dbReference type="GO" id="GO:0019853">
    <property type="term" value="P:L-ascorbic acid biosynthetic process"/>
    <property type="evidence" value="ECO:0007669"/>
    <property type="project" value="TreeGrafter"/>
</dbReference>
<comment type="cofactor">
    <cofactor evidence="3">
        <name>Zn(2+)</name>
        <dbReference type="ChEBI" id="CHEBI:29105"/>
    </cofactor>
    <text evidence="3">Binds 1 divalent metal cation per subunit.</text>
</comment>
<dbReference type="PANTHER" id="PTHR10907:SF47">
    <property type="entry name" value="REGUCALCIN"/>
    <property type="match status" value="1"/>
</dbReference>
<evidence type="ECO:0000256" key="1">
    <source>
        <dbReference type="ARBA" id="ARBA00008853"/>
    </source>
</evidence>
<evidence type="ECO:0000313" key="6">
    <source>
        <dbReference type="Proteomes" id="UP000683000"/>
    </source>
</evidence>
<evidence type="ECO:0000259" key="4">
    <source>
        <dbReference type="Pfam" id="PF08450"/>
    </source>
</evidence>
<keyword evidence="6" id="KW-1185">Reference proteome</keyword>
<protein>
    <submittedName>
        <fullName evidence="5">Regucalcin</fullName>
    </submittedName>
</protein>
<feature type="domain" description="SMP-30/Gluconolactonase/LRE-like region" evidence="4">
    <location>
        <begin position="31"/>
        <end position="276"/>
    </location>
</feature>
<dbReference type="InterPro" id="IPR005511">
    <property type="entry name" value="SMP-30"/>
</dbReference>
<reference evidence="5" key="1">
    <citation type="submission" date="2021-03" db="EMBL/GenBank/DDBJ databases">
        <title>Evolutionary innovations through gain and loss of genes in the ectomycorrhizal Boletales.</title>
        <authorList>
            <person name="Wu G."/>
            <person name="Miyauchi S."/>
            <person name="Morin E."/>
            <person name="Yang Z.-L."/>
            <person name="Xu J."/>
            <person name="Martin F.M."/>
        </authorList>
    </citation>
    <scope>NUCLEOTIDE SEQUENCE</scope>
    <source>
        <strain evidence="5">BR01</strain>
    </source>
</reference>
<dbReference type="EMBL" id="JAGFBS010000002">
    <property type="protein sequence ID" value="KAG6381250.1"/>
    <property type="molecule type" value="Genomic_DNA"/>
</dbReference>
<feature type="binding site" evidence="3">
    <location>
        <position position="162"/>
    </location>
    <ligand>
        <name>a divalent metal cation</name>
        <dbReference type="ChEBI" id="CHEBI:60240"/>
    </ligand>
</feature>
<dbReference type="GO" id="GO:0004341">
    <property type="term" value="F:gluconolactonase activity"/>
    <property type="evidence" value="ECO:0007669"/>
    <property type="project" value="TreeGrafter"/>
</dbReference>
<dbReference type="InterPro" id="IPR011042">
    <property type="entry name" value="6-blade_b-propeller_TolB-like"/>
</dbReference>
<feature type="binding site" evidence="3">
    <location>
        <position position="206"/>
    </location>
    <ligand>
        <name>a divalent metal cation</name>
        <dbReference type="ChEBI" id="CHEBI:60240"/>
    </ligand>
</feature>
<feature type="binding site" evidence="3">
    <location>
        <position position="116"/>
    </location>
    <ligand>
        <name>substrate</name>
    </ligand>
</feature>
<dbReference type="Gene3D" id="2.120.10.30">
    <property type="entry name" value="TolB, C-terminal domain"/>
    <property type="match status" value="1"/>
</dbReference>
<proteinExistence type="inferred from homology"/>
<dbReference type="PRINTS" id="PR01790">
    <property type="entry name" value="SMP30FAMILY"/>
</dbReference>
<dbReference type="PANTHER" id="PTHR10907">
    <property type="entry name" value="REGUCALCIN"/>
    <property type="match status" value="1"/>
</dbReference>
<accession>A0A8I2YYV2</accession>
<keyword evidence="3" id="KW-0479">Metal-binding</keyword>
<name>A0A8I2YYV2_9AGAM</name>
<feature type="active site" description="Proton donor/acceptor" evidence="2">
    <location>
        <position position="206"/>
    </location>
</feature>
<dbReference type="GO" id="GO:0005509">
    <property type="term" value="F:calcium ion binding"/>
    <property type="evidence" value="ECO:0007669"/>
    <property type="project" value="TreeGrafter"/>
</dbReference>
<comment type="similarity">
    <text evidence="1">Belongs to the SMP-30/CGR1 family.</text>
</comment>
<keyword evidence="3" id="KW-0862">Zinc</keyword>